<proteinExistence type="predicted"/>
<feature type="compositionally biased region" description="Basic residues" evidence="1">
    <location>
        <begin position="43"/>
        <end position="54"/>
    </location>
</feature>
<gene>
    <name evidence="2" type="ORF">DAEQUDRAFT_755923</name>
</gene>
<dbReference type="EMBL" id="KV429047">
    <property type="protein sequence ID" value="KZT71107.1"/>
    <property type="molecule type" value="Genomic_DNA"/>
</dbReference>
<name>A0A165RSJ7_9APHY</name>
<keyword evidence="3" id="KW-1185">Reference proteome</keyword>
<feature type="compositionally biased region" description="Low complexity" evidence="1">
    <location>
        <begin position="101"/>
        <end position="115"/>
    </location>
</feature>
<feature type="compositionally biased region" description="Polar residues" evidence="1">
    <location>
        <begin position="66"/>
        <end position="83"/>
    </location>
</feature>
<dbReference type="AlphaFoldDB" id="A0A165RSJ7"/>
<feature type="compositionally biased region" description="Low complexity" evidence="1">
    <location>
        <begin position="16"/>
        <end position="27"/>
    </location>
</feature>
<evidence type="ECO:0000313" key="2">
    <source>
        <dbReference type="EMBL" id="KZT71107.1"/>
    </source>
</evidence>
<protein>
    <submittedName>
        <fullName evidence="2">Uncharacterized protein</fullName>
    </submittedName>
</protein>
<evidence type="ECO:0000256" key="1">
    <source>
        <dbReference type="SAM" id="MobiDB-lite"/>
    </source>
</evidence>
<reference evidence="2 3" key="1">
    <citation type="journal article" date="2016" name="Mol. Biol. Evol.">
        <title>Comparative Genomics of Early-Diverging Mushroom-Forming Fungi Provides Insights into the Origins of Lignocellulose Decay Capabilities.</title>
        <authorList>
            <person name="Nagy L.G."/>
            <person name="Riley R."/>
            <person name="Tritt A."/>
            <person name="Adam C."/>
            <person name="Daum C."/>
            <person name="Floudas D."/>
            <person name="Sun H."/>
            <person name="Yadav J.S."/>
            <person name="Pangilinan J."/>
            <person name="Larsson K.H."/>
            <person name="Matsuura K."/>
            <person name="Barry K."/>
            <person name="Labutti K."/>
            <person name="Kuo R."/>
            <person name="Ohm R.A."/>
            <person name="Bhattacharya S.S."/>
            <person name="Shirouzu T."/>
            <person name="Yoshinaga Y."/>
            <person name="Martin F.M."/>
            <person name="Grigoriev I.V."/>
            <person name="Hibbett D.S."/>
        </authorList>
    </citation>
    <scope>NUCLEOTIDE SEQUENCE [LARGE SCALE GENOMIC DNA]</scope>
    <source>
        <strain evidence="2 3">L-15889</strain>
    </source>
</reference>
<feature type="non-terminal residue" evidence="2">
    <location>
        <position position="181"/>
    </location>
</feature>
<organism evidence="2 3">
    <name type="scientific">Daedalea quercina L-15889</name>
    <dbReference type="NCBI Taxonomy" id="1314783"/>
    <lineage>
        <taxon>Eukaryota</taxon>
        <taxon>Fungi</taxon>
        <taxon>Dikarya</taxon>
        <taxon>Basidiomycota</taxon>
        <taxon>Agaricomycotina</taxon>
        <taxon>Agaricomycetes</taxon>
        <taxon>Polyporales</taxon>
        <taxon>Fomitopsis</taxon>
    </lineage>
</organism>
<evidence type="ECO:0000313" key="3">
    <source>
        <dbReference type="Proteomes" id="UP000076727"/>
    </source>
</evidence>
<feature type="region of interest" description="Disordered" evidence="1">
    <location>
        <begin position="16"/>
        <end position="133"/>
    </location>
</feature>
<accession>A0A165RSJ7</accession>
<dbReference type="Proteomes" id="UP000076727">
    <property type="component" value="Unassembled WGS sequence"/>
</dbReference>
<feature type="compositionally biased region" description="Basic residues" evidence="1">
    <location>
        <begin position="116"/>
        <end position="133"/>
    </location>
</feature>
<sequence>MLPASMLISPYWHATSTRSSSSFGSTSRMPCSRAQISRSANTTRRRRSIPRHGSRGTGTTASSTTVCRSYSRTRISTSPSASITAHMRSTTRRGRSGTGRTGRLTTARRSCSTSMRSRRTRISRRQAGQRRRALLGRRSESLRERSKVKDVSILGGSHIPVVALGYITTVRKTDANHSSWI</sequence>